<evidence type="ECO:0000313" key="2">
    <source>
        <dbReference type="Proteomes" id="UP000234641"/>
    </source>
</evidence>
<dbReference type="Proteomes" id="UP000234641">
    <property type="component" value="Unassembled WGS sequence"/>
</dbReference>
<name>A0A2H1JAN4_BRELN</name>
<sequence length="60" mass="6882">MTAMTPVYYTLDQAHARRNEILSIVGDEATFKERGARYELDAQQLALYNELTDLEFLIGD</sequence>
<dbReference type="RefSeq" id="WP_101554886.1">
    <property type="nucleotide sequence ID" value="NZ_FXYY01000010.1"/>
</dbReference>
<gene>
    <name evidence="1" type="ORF">BLIN9172_01941</name>
</gene>
<organism evidence="1 2">
    <name type="scientific">Brevibacterium linens ATCC 9172</name>
    <dbReference type="NCBI Taxonomy" id="1255617"/>
    <lineage>
        <taxon>Bacteria</taxon>
        <taxon>Bacillati</taxon>
        <taxon>Actinomycetota</taxon>
        <taxon>Actinomycetes</taxon>
        <taxon>Micrococcales</taxon>
        <taxon>Brevibacteriaceae</taxon>
        <taxon>Brevibacterium</taxon>
    </lineage>
</organism>
<dbReference type="EMBL" id="FXYY01000010">
    <property type="protein sequence ID" value="SMX84441.1"/>
    <property type="molecule type" value="Genomic_DNA"/>
</dbReference>
<evidence type="ECO:0000313" key="1">
    <source>
        <dbReference type="EMBL" id="SMX84441.1"/>
    </source>
</evidence>
<dbReference type="AlphaFoldDB" id="A0A2H1JAN4"/>
<reference evidence="1 2" key="1">
    <citation type="submission" date="2017-03" db="EMBL/GenBank/DDBJ databases">
        <authorList>
            <person name="Afonso C.L."/>
            <person name="Miller P.J."/>
            <person name="Scott M.A."/>
            <person name="Spackman E."/>
            <person name="Goraichik I."/>
            <person name="Dimitrov K.M."/>
            <person name="Suarez D.L."/>
            <person name="Swayne D.E."/>
        </authorList>
    </citation>
    <scope>NUCLEOTIDE SEQUENCE [LARGE SCALE GENOMIC DNA]</scope>
    <source>
        <strain evidence="1 2">ATCC 9172</strain>
    </source>
</reference>
<proteinExistence type="predicted"/>
<protein>
    <submittedName>
        <fullName evidence="1">Uncharacterized protein</fullName>
    </submittedName>
</protein>
<accession>A0A2H1JAN4</accession>